<keyword evidence="2" id="KW-1185">Reference proteome</keyword>
<dbReference type="RefSeq" id="WP_061834009.1">
    <property type="nucleotide sequence ID" value="NZ_LUKE01000001.1"/>
</dbReference>
<protein>
    <submittedName>
        <fullName evidence="1">Uncharacterized protein</fullName>
    </submittedName>
</protein>
<dbReference type="EMBL" id="LUKE01000001">
    <property type="protein sequence ID" value="KYG66445.1"/>
    <property type="molecule type" value="Genomic_DNA"/>
</dbReference>
<reference evidence="1 2" key="1">
    <citation type="submission" date="2016-03" db="EMBL/GenBank/DDBJ databases">
        <authorList>
            <person name="Ploux O."/>
        </authorList>
    </citation>
    <scope>NUCLEOTIDE SEQUENCE [LARGE SCALE GENOMIC DNA]</scope>
    <source>
        <strain evidence="1 2">R0</strain>
    </source>
</reference>
<accession>A0A150WQG5</accession>
<sequence length="201" mass="22415">MSNQIKNPSPLVETVLKLDNYLSEIVRLGEKIESMDLKTDFDYEQAQKLMNHFTQCGQGVAEEVVQLSATLNEARAKAEAAAQIVAARAEQIQARQNDHHQKMADFRALGDKVRDLTLSLNDLKRPDGEELTDDDRAHLSMRLSEFQLQLQPLIAEALKLKNEAHTSRLKTLEQGADSLVQSLSAIGRRLELLNTSGTSAH</sequence>
<evidence type="ECO:0000313" key="2">
    <source>
        <dbReference type="Proteomes" id="UP000075320"/>
    </source>
</evidence>
<name>A0A150WQG5_BDEBC</name>
<proteinExistence type="predicted"/>
<dbReference type="Proteomes" id="UP000075320">
    <property type="component" value="Unassembled WGS sequence"/>
</dbReference>
<gene>
    <name evidence="1" type="ORF">AZI86_05205</name>
</gene>
<evidence type="ECO:0000313" key="1">
    <source>
        <dbReference type="EMBL" id="KYG66445.1"/>
    </source>
</evidence>
<dbReference type="OrthoDB" id="5292885at2"/>
<dbReference type="AlphaFoldDB" id="A0A150WQG5"/>
<organism evidence="1 2">
    <name type="scientific">Bdellovibrio bacteriovorus</name>
    <dbReference type="NCBI Taxonomy" id="959"/>
    <lineage>
        <taxon>Bacteria</taxon>
        <taxon>Pseudomonadati</taxon>
        <taxon>Bdellovibrionota</taxon>
        <taxon>Bdellovibrionia</taxon>
        <taxon>Bdellovibrionales</taxon>
        <taxon>Pseudobdellovibrionaceae</taxon>
        <taxon>Bdellovibrio</taxon>
    </lineage>
</organism>
<comment type="caution">
    <text evidence="1">The sequence shown here is derived from an EMBL/GenBank/DDBJ whole genome shotgun (WGS) entry which is preliminary data.</text>
</comment>